<dbReference type="SUPFAM" id="SSF51338">
    <property type="entry name" value="Composite domain of metallo-dependent hydrolases"/>
    <property type="match status" value="1"/>
</dbReference>
<dbReference type="PATRIC" id="fig|1123269.5.peg.3728"/>
<dbReference type="Gene3D" id="2.30.40.10">
    <property type="entry name" value="Urease, subunit C, domain 1"/>
    <property type="match status" value="1"/>
</dbReference>
<dbReference type="PANTHER" id="PTHR43794:SF11">
    <property type="entry name" value="AMIDOHYDROLASE-RELATED DOMAIN-CONTAINING PROTEIN"/>
    <property type="match status" value="1"/>
</dbReference>
<accession>W0AIL5</accession>
<dbReference type="RefSeq" id="WP_025293646.1">
    <property type="nucleotide sequence ID" value="NZ_CP006644.1"/>
</dbReference>
<dbReference type="OrthoDB" id="9796020at2"/>
<dbReference type="AlphaFoldDB" id="W0AIL5"/>
<name>W0AIL5_9SPHN</name>
<dbReference type="InterPro" id="IPR011059">
    <property type="entry name" value="Metal-dep_hydrolase_composite"/>
</dbReference>
<dbReference type="eggNOG" id="COG0402">
    <property type="taxonomic scope" value="Bacteria"/>
</dbReference>
<dbReference type="InterPro" id="IPR050287">
    <property type="entry name" value="MTA/SAH_deaminase"/>
</dbReference>
<reference evidence="5 6" key="1">
    <citation type="submission" date="2013-07" db="EMBL/GenBank/DDBJ databases">
        <title>Completed genome of Sphingomonas sanxanigenens NX02.</title>
        <authorList>
            <person name="Ma T."/>
            <person name="Huang H."/>
            <person name="Wu M."/>
            <person name="Li X."/>
            <person name="Li G."/>
        </authorList>
    </citation>
    <scope>NUCLEOTIDE SEQUENCE [LARGE SCALE GENOMIC DNA]</scope>
    <source>
        <strain evidence="5 6">NX02</strain>
    </source>
</reference>
<feature type="chain" id="PRO_5004786331" description="Amidohydrolase 3 domain-containing protein" evidence="3">
    <location>
        <begin position="27"/>
        <end position="498"/>
    </location>
</feature>
<dbReference type="Pfam" id="PF07969">
    <property type="entry name" value="Amidohydro_3"/>
    <property type="match status" value="1"/>
</dbReference>
<dbReference type="SUPFAM" id="SSF51556">
    <property type="entry name" value="Metallo-dependent hydrolases"/>
    <property type="match status" value="1"/>
</dbReference>
<feature type="domain" description="Amidohydrolase 3" evidence="4">
    <location>
        <begin position="271"/>
        <end position="435"/>
    </location>
</feature>
<gene>
    <name evidence="5" type="ORF">NX02_19055</name>
</gene>
<keyword evidence="6" id="KW-1185">Reference proteome</keyword>
<organism evidence="5 6">
    <name type="scientific">Sphingomonas sanxanigenens DSM 19645 = NX02</name>
    <dbReference type="NCBI Taxonomy" id="1123269"/>
    <lineage>
        <taxon>Bacteria</taxon>
        <taxon>Pseudomonadati</taxon>
        <taxon>Pseudomonadota</taxon>
        <taxon>Alphaproteobacteria</taxon>
        <taxon>Sphingomonadales</taxon>
        <taxon>Sphingomonadaceae</taxon>
        <taxon>Sphingomonas</taxon>
    </lineage>
</organism>
<protein>
    <recommendedName>
        <fullName evidence="4">Amidohydrolase 3 domain-containing protein</fullName>
    </recommendedName>
</protein>
<dbReference type="PROSITE" id="PS51318">
    <property type="entry name" value="TAT"/>
    <property type="match status" value="1"/>
</dbReference>
<evidence type="ECO:0000313" key="6">
    <source>
        <dbReference type="Proteomes" id="UP000018851"/>
    </source>
</evidence>
<dbReference type="InterPro" id="IPR013108">
    <property type="entry name" value="Amidohydro_3"/>
</dbReference>
<evidence type="ECO:0000313" key="5">
    <source>
        <dbReference type="EMBL" id="AHE55475.1"/>
    </source>
</evidence>
<dbReference type="KEGG" id="ssan:NX02_19055"/>
<keyword evidence="3" id="KW-0732">Signal</keyword>
<dbReference type="InterPro" id="IPR006311">
    <property type="entry name" value="TAT_signal"/>
</dbReference>
<dbReference type="GO" id="GO:0016810">
    <property type="term" value="F:hydrolase activity, acting on carbon-nitrogen (but not peptide) bonds"/>
    <property type="evidence" value="ECO:0007669"/>
    <property type="project" value="InterPro"/>
</dbReference>
<dbReference type="Gene3D" id="3.20.20.140">
    <property type="entry name" value="Metal-dependent hydrolases"/>
    <property type="match status" value="1"/>
</dbReference>
<evidence type="ECO:0000256" key="2">
    <source>
        <dbReference type="ARBA" id="ARBA00022801"/>
    </source>
</evidence>
<proteinExistence type="inferred from homology"/>
<dbReference type="PANTHER" id="PTHR43794">
    <property type="entry name" value="AMINOHYDROLASE SSNA-RELATED"/>
    <property type="match status" value="1"/>
</dbReference>
<evidence type="ECO:0000256" key="3">
    <source>
        <dbReference type="SAM" id="SignalP"/>
    </source>
</evidence>
<evidence type="ECO:0000259" key="4">
    <source>
        <dbReference type="Pfam" id="PF07969"/>
    </source>
</evidence>
<comment type="similarity">
    <text evidence="1">Belongs to the metallo-dependent hydrolases superfamily. ATZ/TRZ family.</text>
</comment>
<feature type="signal peptide" evidence="3">
    <location>
        <begin position="1"/>
        <end position="26"/>
    </location>
</feature>
<dbReference type="STRING" id="1123269.NX02_19055"/>
<sequence length="498" mass="54027">MQLTRKGFLGLATSALAAAAVRPALAATPKATDKVMPARRTLIRGADIITMDRTLGEIAAGDVLIDKGRIAAVGKGLRADDAELVDGRGMILMPGMIDGHRHMWEGMDNGVIAKISRSIGNYNEYKLRTMVCYRPEDAWLAQYASAIQAIDSGVTSVIDYCHIFHTAELAEQGARGLIESGIAGTFCYQVSHSPTYTAGDTVRMADANAMRNAPADDIHWRTVEQLRARVFTGTDGLIRFGLCLSPGMNGRPMKDLAAEFAKVRSYRPHIVAQHHHRAKAVLAPDLFNQFEQLGPAGLLGPDYHVTHGNGMTDAELAMCRDTGTMICSTTMGEHSYPYPSVHGRAREMGVAVGIGVDGALAFTHDYFQHVRGAFYNLFRTDEGKAIAARYQGEDALDFVTRLGARAIREEGVTGTISVGKRADLLLLKTDRINFPIVGPLADRVANYANQPDIDTVWIAGVVRKRGGAMVGVDMRALKARINEASTRINREGATITFL</sequence>
<dbReference type="HOGENOM" id="CLU_012358_2_3_5"/>
<dbReference type="Proteomes" id="UP000018851">
    <property type="component" value="Chromosome"/>
</dbReference>
<dbReference type="EMBL" id="CP006644">
    <property type="protein sequence ID" value="AHE55475.1"/>
    <property type="molecule type" value="Genomic_DNA"/>
</dbReference>
<keyword evidence="2" id="KW-0378">Hydrolase</keyword>
<dbReference type="InterPro" id="IPR032466">
    <property type="entry name" value="Metal_Hydrolase"/>
</dbReference>
<evidence type="ECO:0000256" key="1">
    <source>
        <dbReference type="ARBA" id="ARBA00006745"/>
    </source>
</evidence>